<dbReference type="AlphaFoldDB" id="A0A0S3S9H0"/>
<dbReference type="Proteomes" id="UP000291084">
    <property type="component" value="Chromosome 6"/>
</dbReference>
<gene>
    <name evidence="1" type="primary">Vigan.06G048800</name>
    <name evidence="1" type="ORF">VIGAN_06048800</name>
</gene>
<reference evidence="1 2" key="1">
    <citation type="journal article" date="2015" name="Sci. Rep.">
        <title>The power of single molecule real-time sequencing technology in the de novo assembly of a eukaryotic genome.</title>
        <authorList>
            <person name="Sakai H."/>
            <person name="Naito K."/>
            <person name="Ogiso-Tanaka E."/>
            <person name="Takahashi Y."/>
            <person name="Iseki K."/>
            <person name="Muto C."/>
            <person name="Satou K."/>
            <person name="Teruya K."/>
            <person name="Shiroma A."/>
            <person name="Shimoji M."/>
            <person name="Hirano T."/>
            <person name="Itoh T."/>
            <person name="Kaga A."/>
            <person name="Tomooka N."/>
        </authorList>
    </citation>
    <scope>NUCLEOTIDE SEQUENCE [LARGE SCALE GENOMIC DNA]</scope>
    <source>
        <strain evidence="2">cv. Shumari</strain>
    </source>
</reference>
<sequence length="84" mass="9845">MNNNGIEAFFNRPVHFNPFFSNHHSLQVQSSVKIIHSLLLQHRICQLLLNRNQKLLFLNSNSVNIPKQILIPDFKGIFQSLQFF</sequence>
<proteinExistence type="predicted"/>
<protein>
    <submittedName>
        <fullName evidence="1">Uncharacterized protein</fullName>
    </submittedName>
</protein>
<accession>A0A0S3S9H0</accession>
<keyword evidence="2" id="KW-1185">Reference proteome</keyword>
<organism evidence="1 2">
    <name type="scientific">Vigna angularis var. angularis</name>
    <dbReference type="NCBI Taxonomy" id="157739"/>
    <lineage>
        <taxon>Eukaryota</taxon>
        <taxon>Viridiplantae</taxon>
        <taxon>Streptophyta</taxon>
        <taxon>Embryophyta</taxon>
        <taxon>Tracheophyta</taxon>
        <taxon>Spermatophyta</taxon>
        <taxon>Magnoliopsida</taxon>
        <taxon>eudicotyledons</taxon>
        <taxon>Gunneridae</taxon>
        <taxon>Pentapetalae</taxon>
        <taxon>rosids</taxon>
        <taxon>fabids</taxon>
        <taxon>Fabales</taxon>
        <taxon>Fabaceae</taxon>
        <taxon>Papilionoideae</taxon>
        <taxon>50 kb inversion clade</taxon>
        <taxon>NPAAA clade</taxon>
        <taxon>indigoferoid/millettioid clade</taxon>
        <taxon>Phaseoleae</taxon>
        <taxon>Vigna</taxon>
    </lineage>
</organism>
<evidence type="ECO:0000313" key="1">
    <source>
        <dbReference type="EMBL" id="BAT89516.1"/>
    </source>
</evidence>
<name>A0A0S3S9H0_PHAAN</name>
<dbReference type="EMBL" id="AP015039">
    <property type="protein sequence ID" value="BAT89516.1"/>
    <property type="molecule type" value="Genomic_DNA"/>
</dbReference>
<evidence type="ECO:0000313" key="2">
    <source>
        <dbReference type="Proteomes" id="UP000291084"/>
    </source>
</evidence>